<dbReference type="Proteomes" id="UP001501844">
    <property type="component" value="Unassembled WGS sequence"/>
</dbReference>
<keyword evidence="1" id="KW-0812">Transmembrane</keyword>
<reference evidence="3" key="1">
    <citation type="journal article" date="2019" name="Int. J. Syst. Evol. Microbiol.">
        <title>The Global Catalogue of Microorganisms (GCM) 10K type strain sequencing project: providing services to taxonomists for standard genome sequencing and annotation.</title>
        <authorList>
            <consortium name="The Broad Institute Genomics Platform"/>
            <consortium name="The Broad Institute Genome Sequencing Center for Infectious Disease"/>
            <person name="Wu L."/>
            <person name="Ma J."/>
        </authorList>
    </citation>
    <scope>NUCLEOTIDE SEQUENCE [LARGE SCALE GENOMIC DNA]</scope>
    <source>
        <strain evidence="3">JCM 17917</strain>
    </source>
</reference>
<evidence type="ECO:0000313" key="3">
    <source>
        <dbReference type="Proteomes" id="UP001501844"/>
    </source>
</evidence>
<feature type="transmembrane region" description="Helical" evidence="1">
    <location>
        <begin position="38"/>
        <end position="64"/>
    </location>
</feature>
<dbReference type="InterPro" id="IPR007462">
    <property type="entry name" value="COV1-like"/>
</dbReference>
<dbReference type="Pfam" id="PF04367">
    <property type="entry name" value="DUF502"/>
    <property type="match status" value="1"/>
</dbReference>
<dbReference type="EMBL" id="BAABGX010000003">
    <property type="protein sequence ID" value="GAA4313283.1"/>
    <property type="molecule type" value="Genomic_DNA"/>
</dbReference>
<feature type="transmembrane region" description="Helical" evidence="1">
    <location>
        <begin position="7"/>
        <end position="32"/>
    </location>
</feature>
<organism evidence="2 3">
    <name type="scientific">Nibribacter koreensis</name>
    <dbReference type="NCBI Taxonomy" id="1084519"/>
    <lineage>
        <taxon>Bacteria</taxon>
        <taxon>Pseudomonadati</taxon>
        <taxon>Bacteroidota</taxon>
        <taxon>Cytophagia</taxon>
        <taxon>Cytophagales</taxon>
        <taxon>Hymenobacteraceae</taxon>
        <taxon>Nibribacter</taxon>
    </lineage>
</organism>
<sequence>MKKLLKYFLNGFLIVAPISLTIYIIVAIVNWLDNLFLLYYPGLGLFIIIFLVTLVGFIGSSFLVKPFFVLTERIMNRLPLVSMIYSSLKDLFDAFVGENQKFNQPVLVKMTQFQDVMKLGFITQTSMDALHLPDKVAVYFPHSYNFSGELFLVPRESVTFLEIPSSEVMKFVVSGGVSKL</sequence>
<proteinExistence type="predicted"/>
<dbReference type="PANTHER" id="PTHR31876">
    <property type="entry name" value="COV-LIKE PROTEIN 1"/>
    <property type="match status" value="1"/>
</dbReference>
<comment type="caution">
    <text evidence="2">The sequence shown here is derived from an EMBL/GenBank/DDBJ whole genome shotgun (WGS) entry which is preliminary data.</text>
</comment>
<keyword evidence="1" id="KW-0472">Membrane</keyword>
<gene>
    <name evidence="2" type="ORF">GCM10023183_32850</name>
</gene>
<name>A0ABP8FXY7_9BACT</name>
<accession>A0ABP8FXY7</accession>
<evidence type="ECO:0000313" key="2">
    <source>
        <dbReference type="EMBL" id="GAA4313283.1"/>
    </source>
</evidence>
<dbReference type="RefSeq" id="WP_345168558.1">
    <property type="nucleotide sequence ID" value="NZ_BAABGX010000003.1"/>
</dbReference>
<keyword evidence="1" id="KW-1133">Transmembrane helix</keyword>
<dbReference type="PANTHER" id="PTHR31876:SF26">
    <property type="entry name" value="PROTEIN LIKE COV 2"/>
    <property type="match status" value="1"/>
</dbReference>
<protein>
    <submittedName>
        <fullName evidence="2">DUF502 domain-containing protein</fullName>
    </submittedName>
</protein>
<keyword evidence="3" id="KW-1185">Reference proteome</keyword>
<evidence type="ECO:0000256" key="1">
    <source>
        <dbReference type="SAM" id="Phobius"/>
    </source>
</evidence>